<evidence type="ECO:0000256" key="2">
    <source>
        <dbReference type="PROSITE-ProRule" id="PRU00285"/>
    </source>
</evidence>
<evidence type="ECO:0000256" key="1">
    <source>
        <dbReference type="ARBA" id="ARBA00023016"/>
    </source>
</evidence>
<dbReference type="Proteomes" id="UP000199040">
    <property type="component" value="Unassembled WGS sequence"/>
</dbReference>
<dbReference type="RefSeq" id="WP_092842888.1">
    <property type="nucleotide sequence ID" value="NZ_FOPY01000001.1"/>
</dbReference>
<dbReference type="STRING" id="442341.SAMN04487959_101312"/>
<gene>
    <name evidence="6" type="ORF">SAMN04487959_101312</name>
</gene>
<dbReference type="PANTHER" id="PTHR47062:SF1">
    <property type="entry name" value="SMALL HEAT SHOCK PROTEIN IBPA"/>
    <property type="match status" value="1"/>
</dbReference>
<keyword evidence="7" id="KW-1185">Reference proteome</keyword>
<dbReference type="InterPro" id="IPR002068">
    <property type="entry name" value="A-crystallin/Hsp20_dom"/>
</dbReference>
<dbReference type="CDD" id="cd06470">
    <property type="entry name" value="ACD_IbpA-B_like"/>
    <property type="match status" value="1"/>
</dbReference>
<evidence type="ECO:0000313" key="7">
    <source>
        <dbReference type="Proteomes" id="UP000199040"/>
    </source>
</evidence>
<feature type="compositionally biased region" description="Basic and acidic residues" evidence="4">
    <location>
        <begin position="156"/>
        <end position="167"/>
    </location>
</feature>
<dbReference type="Pfam" id="PF00011">
    <property type="entry name" value="HSP20"/>
    <property type="match status" value="1"/>
</dbReference>
<evidence type="ECO:0000256" key="4">
    <source>
        <dbReference type="SAM" id="MobiDB-lite"/>
    </source>
</evidence>
<reference evidence="6 7" key="1">
    <citation type="submission" date="2016-10" db="EMBL/GenBank/DDBJ databases">
        <authorList>
            <person name="de Groot N.N."/>
        </authorList>
    </citation>
    <scope>NUCLEOTIDE SEQUENCE [LARGE SCALE GENOMIC DNA]</scope>
    <source>
        <strain evidence="6 7">CGMCC 1.6848</strain>
    </source>
</reference>
<dbReference type="Gene3D" id="2.60.40.790">
    <property type="match status" value="1"/>
</dbReference>
<proteinExistence type="inferred from homology"/>
<feature type="domain" description="SHSP" evidence="5">
    <location>
        <begin position="31"/>
        <end position="145"/>
    </location>
</feature>
<dbReference type="AlphaFoldDB" id="A0A1I2Y9U1"/>
<evidence type="ECO:0000256" key="3">
    <source>
        <dbReference type="RuleBase" id="RU003616"/>
    </source>
</evidence>
<feature type="region of interest" description="Disordered" evidence="4">
    <location>
        <begin position="141"/>
        <end position="167"/>
    </location>
</feature>
<accession>A0A1I2Y9U1</accession>
<dbReference type="EMBL" id="FOPY01000001">
    <property type="protein sequence ID" value="SFH22395.1"/>
    <property type="molecule type" value="Genomic_DNA"/>
</dbReference>
<protein>
    <submittedName>
        <fullName evidence="6">Molecular chaperone IbpA</fullName>
    </submittedName>
</protein>
<name>A0A1I2Y9U1_9GAMM</name>
<dbReference type="InterPro" id="IPR008978">
    <property type="entry name" value="HSP20-like_chaperone"/>
</dbReference>
<organism evidence="6 7">
    <name type="scientific">Modicisalibacter xianhensis</name>
    <dbReference type="NCBI Taxonomy" id="442341"/>
    <lineage>
        <taxon>Bacteria</taxon>
        <taxon>Pseudomonadati</taxon>
        <taxon>Pseudomonadota</taxon>
        <taxon>Gammaproteobacteria</taxon>
        <taxon>Oceanospirillales</taxon>
        <taxon>Halomonadaceae</taxon>
        <taxon>Modicisalibacter</taxon>
    </lineage>
</organism>
<sequence length="167" mass="18361">MTTASFSLAPLFRHSIGFDRFNDLFERAFEGDATTSYPPYNIEKHGENEYRIVLAVAGFTEQDLSISVEGGVLSVSGAKPNTTEEGKTIGYMHQGIAQRSFKLSYRLEDHIEVHGARLENGLLTIHLLRVIPEAAKPRQIPIGSDASASTQVHQLEASKDDTKVESA</sequence>
<keyword evidence="1" id="KW-0346">Stress response</keyword>
<comment type="similarity">
    <text evidence="2 3">Belongs to the small heat shock protein (HSP20) family.</text>
</comment>
<dbReference type="PROSITE" id="PS01031">
    <property type="entry name" value="SHSP"/>
    <property type="match status" value="1"/>
</dbReference>
<evidence type="ECO:0000313" key="6">
    <source>
        <dbReference type="EMBL" id="SFH22395.1"/>
    </source>
</evidence>
<evidence type="ECO:0000259" key="5">
    <source>
        <dbReference type="PROSITE" id="PS01031"/>
    </source>
</evidence>
<dbReference type="InterPro" id="IPR037913">
    <property type="entry name" value="ACD_IbpA/B"/>
</dbReference>
<dbReference type="SUPFAM" id="SSF49764">
    <property type="entry name" value="HSP20-like chaperones"/>
    <property type="match status" value="1"/>
</dbReference>
<dbReference type="PANTHER" id="PTHR47062">
    <property type="match status" value="1"/>
</dbReference>